<dbReference type="InterPro" id="IPR000073">
    <property type="entry name" value="AB_hydrolase_1"/>
</dbReference>
<dbReference type="PANTHER" id="PTHR43798">
    <property type="entry name" value="MONOACYLGLYCEROL LIPASE"/>
    <property type="match status" value="1"/>
</dbReference>
<gene>
    <name evidence="2" type="ORF">GCM10009799_14700</name>
</gene>
<evidence type="ECO:0000313" key="2">
    <source>
        <dbReference type="EMBL" id="GAA1989928.1"/>
    </source>
</evidence>
<dbReference type="PRINTS" id="PR00111">
    <property type="entry name" value="ABHYDROLASE"/>
</dbReference>
<feature type="domain" description="AB hydrolase-1" evidence="1">
    <location>
        <begin position="26"/>
        <end position="256"/>
    </location>
</feature>
<name>A0ABN2SNQ8_9ACTN</name>
<dbReference type="Pfam" id="PF00561">
    <property type="entry name" value="Abhydrolase_1"/>
    <property type="match status" value="1"/>
</dbReference>
<keyword evidence="3" id="KW-1185">Reference proteome</keyword>
<dbReference type="SUPFAM" id="SSF53474">
    <property type="entry name" value="alpha/beta-Hydrolases"/>
    <property type="match status" value="1"/>
</dbReference>
<dbReference type="Gene3D" id="3.40.50.1820">
    <property type="entry name" value="alpha/beta hydrolase"/>
    <property type="match status" value="1"/>
</dbReference>
<proteinExistence type="predicted"/>
<sequence>MPTIQVSEATIAYTDTGAPPDLPDAPTVVFGHGLLFSGWLFHHQVAALRDRYRCVTVDWRGQGDSAPTRDGYDMDTLTADAVALIERLGVAPVHYVGLSMGGFIGQRIGARRGGLLRSLTLLDTSADAEDTAKVGRYRLLASVYWLVGLRPVFGQVAPLMFGPTFRASAESRAVIDEWARRLKRCPRSGIRKAVLGVADRAPVHEEIAGITVPTLVATGAEDAALPPDHAERVAARIPGARLETIPDAGHSSPIEQPEAVTSLLGDFLASVDATRPPGTG</sequence>
<protein>
    <submittedName>
        <fullName evidence="2">Alpha/beta fold hydrolase</fullName>
    </submittedName>
</protein>
<comment type="caution">
    <text evidence="2">The sequence shown here is derived from an EMBL/GenBank/DDBJ whole genome shotgun (WGS) entry which is preliminary data.</text>
</comment>
<dbReference type="InterPro" id="IPR050266">
    <property type="entry name" value="AB_hydrolase_sf"/>
</dbReference>
<dbReference type="EMBL" id="BAAAPC010000005">
    <property type="protein sequence ID" value="GAA1989928.1"/>
    <property type="molecule type" value="Genomic_DNA"/>
</dbReference>
<accession>A0ABN2SNQ8</accession>
<dbReference type="Proteomes" id="UP001501585">
    <property type="component" value="Unassembled WGS sequence"/>
</dbReference>
<evidence type="ECO:0000259" key="1">
    <source>
        <dbReference type="Pfam" id="PF00561"/>
    </source>
</evidence>
<reference evidence="2 3" key="1">
    <citation type="journal article" date="2019" name="Int. J. Syst. Evol. Microbiol.">
        <title>The Global Catalogue of Microorganisms (GCM) 10K type strain sequencing project: providing services to taxonomists for standard genome sequencing and annotation.</title>
        <authorList>
            <consortium name="The Broad Institute Genomics Platform"/>
            <consortium name="The Broad Institute Genome Sequencing Center for Infectious Disease"/>
            <person name="Wu L."/>
            <person name="Ma J."/>
        </authorList>
    </citation>
    <scope>NUCLEOTIDE SEQUENCE [LARGE SCALE GENOMIC DNA]</scope>
    <source>
        <strain evidence="2 3">JCM 15313</strain>
    </source>
</reference>
<keyword evidence="2" id="KW-0378">Hydrolase</keyword>
<dbReference type="GO" id="GO:0016787">
    <property type="term" value="F:hydrolase activity"/>
    <property type="evidence" value="ECO:0007669"/>
    <property type="project" value="UniProtKB-KW"/>
</dbReference>
<evidence type="ECO:0000313" key="3">
    <source>
        <dbReference type="Proteomes" id="UP001501585"/>
    </source>
</evidence>
<dbReference type="RefSeq" id="WP_344161056.1">
    <property type="nucleotide sequence ID" value="NZ_BAAAPC010000005.1"/>
</dbReference>
<dbReference type="InterPro" id="IPR029058">
    <property type="entry name" value="AB_hydrolase_fold"/>
</dbReference>
<organism evidence="2 3">
    <name type="scientific">Nocardiopsis rhodophaea</name>
    <dbReference type="NCBI Taxonomy" id="280238"/>
    <lineage>
        <taxon>Bacteria</taxon>
        <taxon>Bacillati</taxon>
        <taxon>Actinomycetota</taxon>
        <taxon>Actinomycetes</taxon>
        <taxon>Streptosporangiales</taxon>
        <taxon>Nocardiopsidaceae</taxon>
        <taxon>Nocardiopsis</taxon>
    </lineage>
</organism>